<organism evidence="6 7">
    <name type="scientific">Ornithinimicrobium pratense</name>
    <dbReference type="NCBI Taxonomy" id="2593973"/>
    <lineage>
        <taxon>Bacteria</taxon>
        <taxon>Bacillati</taxon>
        <taxon>Actinomycetota</taxon>
        <taxon>Actinomycetes</taxon>
        <taxon>Micrococcales</taxon>
        <taxon>Ornithinimicrobiaceae</taxon>
        <taxon>Ornithinimicrobium</taxon>
    </lineage>
</organism>
<keyword evidence="2" id="KW-0479">Metal-binding</keyword>
<name>A0A5J6V524_9MICO</name>
<keyword evidence="2" id="KW-0862">Zinc</keyword>
<dbReference type="PANTHER" id="PTHR10799">
    <property type="entry name" value="SNF2/RAD54 HELICASE FAMILY"/>
    <property type="match status" value="1"/>
</dbReference>
<sequence>MAAADLTSATWVLDLTDVDLEREVGVLAVARANTYAEHGRVRTLVAASGGQQLLSTVAGAERSVYQTVVQHLGDGQWSSACSCPVRVMCKHAVATIVATRSRLRVDHASQGWESVLRPLVEASGPGSPSTPQRRALSRLGLEVSLAAGSRGADGETTAVQLTPVREGVSKPWIRRGAAWRDLVSSYSSPEVLPAHREALAALYRMTHGVHHFYGGTELALGGLGPLAWSALAVAMGRGVELVPGPGLTEVELGAGPVEVVLDLRRTEDGGVRMVAGPLLDEGQTVSGDRFFVVGRPGHGLGRVTQEGGLTLWPLATPPLAPITQLLERGTAVEVPAGEVERFRGHYLAGLARSVHLRTSNGSVTAPEDLAPRVLLRVRPQPGHRLELAWSFAYPVVGGDLFGREVERSFAELPLQHSPDDPPRDDRAESVLLAEVIPLLRACPSLIEESRPGARRVVRLHPERVLTEGSTVRFVTQVLPSLQVNEHVEVLVEGELAAYQEADDAPVVTLTTTDGDVHDWFDLHVTVTVAGEQVPFEPLFAALARGDETLMLDSGTWFRLDRPELEALRRLIEEARALDDKPPKDDRVRISRWQASLWQELQDLGVVDEQSERWQQSVDALLALADGDRGRAKVPDQLTAQLRPYQQEGFSWMATLWDHRLGGVLADDMGLGKTLQVLAVVARAEERGDLVEGPVLVVAPASVVQVWAGEAARFTPQLRVATLTAGRRRGAPLAEAVGAADVVVTTYDLLRRHAADLAELPWSGLVLDEAQAVKNRKTKGWTAARDIGAERTLVLTGTPLENSLMDLWSLASLAAPGLFGRAEHFQKMYATPIEAGDALDGSEIAAQALLERLRRRLAPFMLRRTKAEVAQELPTKVEQLLAVDLEPAHRRIYDRHLQRERQRVLGLLEDPEKNRIAIFRALTVLRQLALDPSLVDEAHAGLVTSAKITALLEQLRELAAEGHRALVFSSFTSYLALVRTALEQEGIGYTYLDGSTRDRRARVEAFREGEDPVFLISLKAGGVGLTLTEADYVFLLDPWWNPAAEAQAVDRTHRIGQTRPVHVYRLVSTDTVEEKVVGLQERKRQLFATVVDSGRFRSGRIGVADVRALLEE</sequence>
<dbReference type="InterPro" id="IPR000330">
    <property type="entry name" value="SNF2_N"/>
</dbReference>
<keyword evidence="6" id="KW-0067">ATP-binding</keyword>
<dbReference type="PROSITE" id="PS51194">
    <property type="entry name" value="HELICASE_CTER"/>
    <property type="match status" value="1"/>
</dbReference>
<dbReference type="InterPro" id="IPR014001">
    <property type="entry name" value="Helicase_ATP-bd"/>
</dbReference>
<evidence type="ECO:0000256" key="2">
    <source>
        <dbReference type="PROSITE-ProRule" id="PRU00325"/>
    </source>
</evidence>
<keyword evidence="2" id="KW-0863">Zinc-finger</keyword>
<feature type="domain" description="SWIM-type" evidence="3">
    <location>
        <begin position="66"/>
        <end position="100"/>
    </location>
</feature>
<dbReference type="CDD" id="cd18793">
    <property type="entry name" value="SF2_C_SNF"/>
    <property type="match status" value="1"/>
</dbReference>
<dbReference type="GO" id="GO:0016787">
    <property type="term" value="F:hydrolase activity"/>
    <property type="evidence" value="ECO:0007669"/>
    <property type="project" value="UniProtKB-KW"/>
</dbReference>
<evidence type="ECO:0000313" key="7">
    <source>
        <dbReference type="Proteomes" id="UP000326546"/>
    </source>
</evidence>
<evidence type="ECO:0000313" key="6">
    <source>
        <dbReference type="EMBL" id="QFG68276.1"/>
    </source>
</evidence>
<keyword evidence="1" id="KW-0378">Hydrolase</keyword>
<dbReference type="SUPFAM" id="SSF52540">
    <property type="entry name" value="P-loop containing nucleoside triphosphate hydrolases"/>
    <property type="match status" value="2"/>
</dbReference>
<protein>
    <submittedName>
        <fullName evidence="6">DEAD/DEAH box helicase</fullName>
    </submittedName>
</protein>
<reference evidence="6 7" key="1">
    <citation type="submission" date="2019-09" db="EMBL/GenBank/DDBJ databases">
        <title>Serinicoccus pratensis sp. nov., isolated from meadow soil.</title>
        <authorList>
            <person name="Zhang W."/>
        </authorList>
    </citation>
    <scope>NUCLEOTIDE SEQUENCE [LARGE SCALE GENOMIC DNA]</scope>
    <source>
        <strain evidence="6 7">W204</strain>
    </source>
</reference>
<dbReference type="Proteomes" id="UP000326546">
    <property type="component" value="Chromosome"/>
</dbReference>
<dbReference type="RefSeq" id="WP_158060664.1">
    <property type="nucleotide sequence ID" value="NZ_CP044427.1"/>
</dbReference>
<proteinExistence type="predicted"/>
<keyword evidence="7" id="KW-1185">Reference proteome</keyword>
<dbReference type="KEGG" id="serw:FY030_05695"/>
<dbReference type="EMBL" id="CP044427">
    <property type="protein sequence ID" value="QFG68276.1"/>
    <property type="molecule type" value="Genomic_DNA"/>
</dbReference>
<dbReference type="SMART" id="SM00487">
    <property type="entry name" value="DEXDc"/>
    <property type="match status" value="1"/>
</dbReference>
<dbReference type="InterPro" id="IPR001650">
    <property type="entry name" value="Helicase_C-like"/>
</dbReference>
<dbReference type="AlphaFoldDB" id="A0A5J6V524"/>
<dbReference type="SMART" id="SM00490">
    <property type="entry name" value="HELICc"/>
    <property type="match status" value="1"/>
</dbReference>
<evidence type="ECO:0000256" key="1">
    <source>
        <dbReference type="ARBA" id="ARBA00022801"/>
    </source>
</evidence>
<gene>
    <name evidence="6" type="ORF">FY030_05695</name>
</gene>
<dbReference type="InterPro" id="IPR007527">
    <property type="entry name" value="Znf_SWIM"/>
</dbReference>
<dbReference type="InterPro" id="IPR038718">
    <property type="entry name" value="SNF2-like_sf"/>
</dbReference>
<evidence type="ECO:0000259" key="4">
    <source>
        <dbReference type="PROSITE" id="PS51192"/>
    </source>
</evidence>
<dbReference type="PROSITE" id="PS50966">
    <property type="entry name" value="ZF_SWIM"/>
    <property type="match status" value="1"/>
</dbReference>
<keyword evidence="6" id="KW-0347">Helicase</keyword>
<dbReference type="OrthoDB" id="9760715at2"/>
<dbReference type="Gene3D" id="3.40.50.10810">
    <property type="entry name" value="Tandem AAA-ATPase domain"/>
    <property type="match status" value="1"/>
</dbReference>
<dbReference type="GO" id="GO:0004386">
    <property type="term" value="F:helicase activity"/>
    <property type="evidence" value="ECO:0007669"/>
    <property type="project" value="UniProtKB-KW"/>
</dbReference>
<dbReference type="InterPro" id="IPR027417">
    <property type="entry name" value="P-loop_NTPase"/>
</dbReference>
<feature type="domain" description="Helicase ATP-binding" evidence="4">
    <location>
        <begin position="653"/>
        <end position="816"/>
    </location>
</feature>
<accession>A0A5J6V524</accession>
<evidence type="ECO:0000259" key="3">
    <source>
        <dbReference type="PROSITE" id="PS50966"/>
    </source>
</evidence>
<dbReference type="GO" id="GO:0008270">
    <property type="term" value="F:zinc ion binding"/>
    <property type="evidence" value="ECO:0007669"/>
    <property type="project" value="UniProtKB-KW"/>
</dbReference>
<dbReference type="InterPro" id="IPR049730">
    <property type="entry name" value="SNF2/RAD54-like_C"/>
</dbReference>
<feature type="domain" description="Helicase C-terminal" evidence="5">
    <location>
        <begin position="946"/>
        <end position="1111"/>
    </location>
</feature>
<dbReference type="PROSITE" id="PS51192">
    <property type="entry name" value="HELICASE_ATP_BIND_1"/>
    <property type="match status" value="1"/>
</dbReference>
<dbReference type="Gene3D" id="3.40.50.300">
    <property type="entry name" value="P-loop containing nucleotide triphosphate hydrolases"/>
    <property type="match status" value="1"/>
</dbReference>
<evidence type="ECO:0000259" key="5">
    <source>
        <dbReference type="PROSITE" id="PS51194"/>
    </source>
</evidence>
<keyword evidence="6" id="KW-0547">Nucleotide-binding</keyword>
<dbReference type="Pfam" id="PF00271">
    <property type="entry name" value="Helicase_C"/>
    <property type="match status" value="1"/>
</dbReference>
<dbReference type="Pfam" id="PF00176">
    <property type="entry name" value="SNF2-rel_dom"/>
    <property type="match status" value="1"/>
</dbReference>
<dbReference type="GO" id="GO:0005524">
    <property type="term" value="F:ATP binding"/>
    <property type="evidence" value="ECO:0007669"/>
    <property type="project" value="InterPro"/>
</dbReference>